<keyword evidence="2 4" id="KW-0547">Nucleotide-binding</keyword>
<dbReference type="Gene3D" id="3.30.470.20">
    <property type="entry name" value="ATP-grasp fold, B domain"/>
    <property type="match status" value="1"/>
</dbReference>
<evidence type="ECO:0000313" key="7">
    <source>
        <dbReference type="EMBL" id="OZS75030.1"/>
    </source>
</evidence>
<dbReference type="SUPFAM" id="SSF56059">
    <property type="entry name" value="Glutathione synthetase ATP-binding domain-like"/>
    <property type="match status" value="1"/>
</dbReference>
<keyword evidence="3 4" id="KW-0067">ATP-binding</keyword>
<dbReference type="EMBL" id="CAHPSF010000004">
    <property type="protein sequence ID" value="CAB5692106.1"/>
    <property type="molecule type" value="Genomic_DNA"/>
</dbReference>
<dbReference type="Proteomes" id="UP000216001">
    <property type="component" value="Unassembled WGS sequence"/>
</dbReference>
<dbReference type="PANTHER" id="PTHR43585:SF2">
    <property type="entry name" value="ATP-GRASP ENZYME FSQD"/>
    <property type="match status" value="1"/>
</dbReference>
<gene>
    <name evidence="7" type="ORF">CHI95_07715</name>
    <name evidence="6" type="ORF">GHA_01991</name>
</gene>
<dbReference type="GO" id="GO:0016874">
    <property type="term" value="F:ligase activity"/>
    <property type="evidence" value="ECO:0007669"/>
    <property type="project" value="UniProtKB-KW"/>
</dbReference>
<reference evidence="6" key="2">
    <citation type="submission" date="2020-05" db="EMBL/GenBank/DDBJ databases">
        <authorList>
            <person name="Delgado-Blas J."/>
        </authorList>
    </citation>
    <scope>NUCLEOTIDE SEQUENCE</scope>
    <source>
        <strain evidence="6">BB1453</strain>
    </source>
</reference>
<evidence type="ECO:0000256" key="4">
    <source>
        <dbReference type="PROSITE-ProRule" id="PRU00409"/>
    </source>
</evidence>
<dbReference type="InterPro" id="IPR052032">
    <property type="entry name" value="ATP-dep_AA_Ligase"/>
</dbReference>
<dbReference type="GO" id="GO:0005524">
    <property type="term" value="F:ATP binding"/>
    <property type="evidence" value="ECO:0007669"/>
    <property type="project" value="UniProtKB-UniRule"/>
</dbReference>
<dbReference type="GO" id="GO:0016740">
    <property type="term" value="F:transferase activity"/>
    <property type="evidence" value="ECO:0007669"/>
    <property type="project" value="UniProtKB-KW"/>
</dbReference>
<dbReference type="RefSeq" id="WP_094961287.1">
    <property type="nucleotide sequence ID" value="NZ_ABDWLN020000053.1"/>
</dbReference>
<dbReference type="Proteomes" id="UP000834611">
    <property type="component" value="Unassembled WGS sequence"/>
</dbReference>
<dbReference type="EMBL" id="NOWC01000007">
    <property type="protein sequence ID" value="OZS75030.1"/>
    <property type="molecule type" value="Genomic_DNA"/>
</dbReference>
<dbReference type="InterPro" id="IPR011761">
    <property type="entry name" value="ATP-grasp"/>
</dbReference>
<dbReference type="AlphaFoldDB" id="A0A264VUL0"/>
<evidence type="ECO:0000256" key="3">
    <source>
        <dbReference type="ARBA" id="ARBA00022840"/>
    </source>
</evidence>
<evidence type="ECO:0000313" key="6">
    <source>
        <dbReference type="EMBL" id="CAB5692106.1"/>
    </source>
</evidence>
<comment type="caution">
    <text evidence="7">The sequence shown here is derived from an EMBL/GenBank/DDBJ whole genome shotgun (WGS) entry which is preliminary data.</text>
</comment>
<feature type="domain" description="ATP-grasp" evidence="5">
    <location>
        <begin position="115"/>
        <end position="312"/>
    </location>
</feature>
<keyword evidence="6" id="KW-0808">Transferase</keyword>
<reference evidence="7 8" key="1">
    <citation type="submission" date="2017-07" db="EMBL/GenBank/DDBJ databases">
        <title>blaIMP-27 on transferable plasmids in Proteus mirabilis and Providencia rettgeri.</title>
        <authorList>
            <person name="Potter R."/>
        </authorList>
    </citation>
    <scope>NUCLEOTIDE SEQUENCE [LARGE SCALE GENOMIC DNA]</scope>
    <source>
        <strain evidence="7 8">PR1</strain>
    </source>
</reference>
<evidence type="ECO:0000256" key="2">
    <source>
        <dbReference type="ARBA" id="ARBA00022741"/>
    </source>
</evidence>
<evidence type="ECO:0000259" key="5">
    <source>
        <dbReference type="PROSITE" id="PS50975"/>
    </source>
</evidence>
<organism evidence="7 8">
    <name type="scientific">Providencia rettgeri</name>
    <dbReference type="NCBI Taxonomy" id="587"/>
    <lineage>
        <taxon>Bacteria</taxon>
        <taxon>Pseudomonadati</taxon>
        <taxon>Pseudomonadota</taxon>
        <taxon>Gammaproteobacteria</taxon>
        <taxon>Enterobacterales</taxon>
        <taxon>Morganellaceae</taxon>
        <taxon>Providencia</taxon>
    </lineage>
</organism>
<proteinExistence type="predicted"/>
<accession>A0A264VUL0</accession>
<dbReference type="Pfam" id="PF13535">
    <property type="entry name" value="ATP-grasp_4"/>
    <property type="match status" value="1"/>
</dbReference>
<dbReference type="PROSITE" id="PS50975">
    <property type="entry name" value="ATP_GRASP"/>
    <property type="match status" value="1"/>
</dbReference>
<protein>
    <submittedName>
        <fullName evidence="6">Glutathione synthase/Ribosomal protein S6 modification enzyme (Glutaminyl transferase)</fullName>
    </submittedName>
</protein>
<dbReference type="NCBIfam" id="NF005543">
    <property type="entry name" value="PRK07206.1"/>
    <property type="match status" value="1"/>
</dbReference>
<sequence>MNNSIIIIIDGISTAVGYAPAFKSYGIDCIHIYSSKTFKDKFSHLIKAEDYTFVFEYENDLSFLLTQLKQFHILAVLSGVESGSELKDKLSERLGLQYRNDASTSEARYHKYIMTQTVNEHELLAPEQFTSTNKDELLYWIKNRNVFPIILKPTNSAGVTGVFRCNSLKEAEHYIDTIKDMKSYFGVSNNMIVAQECLQGQEYIVDAVSLDGMHRIINIWEVYREEGSSPLLDGMIIVDHSQDKFQPIINYAKQVFDALGVRNGPSHLELMQTAKGPCIVELNARLHGSLDLKLSTLVNGYDQLHCVVESILCPYHFKHNINQPPIFHGFSVHLLIRSAKQECLTSLDIWEQFAKFKTYVGCKVNYQIGQQVKVTRDLTTALGSVALYSESYDELLTDWKRIRVLEHFTVEHRSNWQHSNISI</sequence>
<name>A0A264VUL0_PRORE</name>
<evidence type="ECO:0000313" key="8">
    <source>
        <dbReference type="Proteomes" id="UP000216001"/>
    </source>
</evidence>
<dbReference type="PANTHER" id="PTHR43585">
    <property type="entry name" value="FUMIPYRROLE BIOSYNTHESIS PROTEIN C"/>
    <property type="match status" value="1"/>
</dbReference>
<keyword evidence="1" id="KW-0436">Ligase</keyword>
<evidence type="ECO:0000256" key="1">
    <source>
        <dbReference type="ARBA" id="ARBA00022598"/>
    </source>
</evidence>
<dbReference type="GO" id="GO:0046872">
    <property type="term" value="F:metal ion binding"/>
    <property type="evidence" value="ECO:0007669"/>
    <property type="project" value="InterPro"/>
</dbReference>